<protein>
    <submittedName>
        <fullName evidence="1">Putative ethanolamine utilization protein</fullName>
    </submittedName>
</protein>
<dbReference type="PIRSF" id="PIRSF012293">
    <property type="entry name" value="EutA"/>
    <property type="match status" value="1"/>
</dbReference>
<organism evidence="1 2">
    <name type="scientific">Selenomonas ruminantium subsp. lactilytica (strain NBRC 103574 / TAM6421)</name>
    <dbReference type="NCBI Taxonomy" id="927704"/>
    <lineage>
        <taxon>Bacteria</taxon>
        <taxon>Bacillati</taxon>
        <taxon>Bacillota</taxon>
        <taxon>Negativicutes</taxon>
        <taxon>Selenomonadales</taxon>
        <taxon>Selenomonadaceae</taxon>
        <taxon>Selenomonas</taxon>
    </lineage>
</organism>
<proteinExistence type="predicted"/>
<reference evidence="1 2" key="1">
    <citation type="submission" date="2011-10" db="EMBL/GenBank/DDBJ databases">
        <title>Whole genome sequence of Selenomonas ruminantium subsp. lactilytica TAM6421.</title>
        <authorList>
            <person name="Oguchi A."/>
            <person name="Ankai A."/>
            <person name="Kaneko J."/>
            <person name="Yamada-Narita S."/>
            <person name="Fukui S."/>
            <person name="Takahashi M."/>
            <person name="Onodera T."/>
            <person name="Kojima S."/>
            <person name="Fushimi T."/>
            <person name="Abe N."/>
            <person name="Kamio Y."/>
            <person name="Yamazaki S."/>
            <person name="Fujita N."/>
        </authorList>
    </citation>
    <scope>NUCLEOTIDE SEQUENCE [LARGE SCALE GENOMIC DNA]</scope>
    <source>
        <strain evidence="2">NBRC 103574 / TAM6421</strain>
    </source>
</reference>
<dbReference type="InterPro" id="IPR043129">
    <property type="entry name" value="ATPase_NBD"/>
</dbReference>
<dbReference type="InterPro" id="IPR009377">
    <property type="entry name" value="EutA"/>
</dbReference>
<dbReference type="AlphaFoldDB" id="I0GQ95"/>
<name>I0GQ95_SELRL</name>
<dbReference type="OrthoDB" id="1542at2"/>
<dbReference type="InterPro" id="IPR050696">
    <property type="entry name" value="FtsA/MreB"/>
</dbReference>
<dbReference type="SUPFAM" id="SSF53067">
    <property type="entry name" value="Actin-like ATPase domain"/>
    <property type="match status" value="1"/>
</dbReference>
<dbReference type="PATRIC" id="fig|927704.6.peg.1259"/>
<dbReference type="Pfam" id="PF06277">
    <property type="entry name" value="EutA"/>
    <property type="match status" value="1"/>
</dbReference>
<dbReference type="PANTHER" id="PTHR32432:SF13">
    <property type="entry name" value="ETHANOLAMINE AMMONIA-LYASE REACTIVASE EUTA"/>
    <property type="match status" value="1"/>
</dbReference>
<evidence type="ECO:0000313" key="2">
    <source>
        <dbReference type="Proteomes" id="UP000007887"/>
    </source>
</evidence>
<dbReference type="PANTHER" id="PTHR32432">
    <property type="entry name" value="CELL DIVISION PROTEIN FTSA-RELATED"/>
    <property type="match status" value="1"/>
</dbReference>
<evidence type="ECO:0000313" key="1">
    <source>
        <dbReference type="EMBL" id="BAL82932.1"/>
    </source>
</evidence>
<dbReference type="eggNOG" id="COG4819">
    <property type="taxonomic scope" value="Bacteria"/>
</dbReference>
<gene>
    <name evidence="1" type="primary">eutA</name>
    <name evidence="1" type="ordered locus">SELR_12240</name>
</gene>
<dbReference type="EMBL" id="AP012292">
    <property type="protein sequence ID" value="BAL82932.1"/>
    <property type="molecule type" value="Genomic_DNA"/>
</dbReference>
<sequence length="468" mass="50420">MAEEIISAGIDIGTTTSQVIFSRLQLENNSYTAVPNVRIAKKEVIYKSPIHFTPLCGDGNIDEEALDHILLAEYEKAHLRREDIATGAVIITGESSRKENARLAVERLSAAAGDFVVATAGPDLESVLAGYGAGAAALSERCPYPVANFDIGGGTTNVAVFLGGELQDAFALDIGGRLVRLSENHQVLYMSPRIQPLAEELGLSLCEGKIADLAELEKLARRFAEICLRICLDQSLTIGEEGLFLGHGKRLGKLPAVMFSGGVAEYIYGDSVAEGRWEDILRHGDIGPLVGAAFRRVFADNLEVQFLTPQERIRATVIGAGSYVVHLSGSTVLMAEELSPLQNIPVIRLDHPEQTEKLAAEYRLKRDIYPAGQQTAIAMAGPGMGGYAELKALARCLVEMTADEDNILLVIMEQDLAKALGLLMQSLGKGRRIICLDRIRALPGDYIDVGKPVAGTVPVVVKTLIFKS</sequence>
<accession>I0GQ95</accession>
<dbReference type="Proteomes" id="UP000007887">
    <property type="component" value="Chromosome"/>
</dbReference>
<dbReference type="RefSeq" id="WP_014424369.1">
    <property type="nucleotide sequence ID" value="NC_017068.1"/>
</dbReference>
<dbReference type="KEGG" id="sri:SELR_12240"/>
<dbReference type="HOGENOM" id="CLU_046255_0_0_9"/>